<evidence type="ECO:0000256" key="3">
    <source>
        <dbReference type="ARBA" id="ARBA00022801"/>
    </source>
</evidence>
<dbReference type="EMBL" id="JAGQDG010000008">
    <property type="protein sequence ID" value="MBQ0937540.1"/>
    <property type="molecule type" value="Genomic_DNA"/>
</dbReference>
<name>A0ABS5E295_9BURK</name>
<protein>
    <submittedName>
        <fullName evidence="8">S8 family serine peptidase</fullName>
    </submittedName>
</protein>
<feature type="active site" description="Charge relay system" evidence="5">
    <location>
        <position position="226"/>
    </location>
</feature>
<feature type="signal peptide" evidence="6">
    <location>
        <begin position="1"/>
        <end position="22"/>
    </location>
</feature>
<dbReference type="PANTHER" id="PTHR43806:SF11">
    <property type="entry name" value="CEREVISIN-RELATED"/>
    <property type="match status" value="1"/>
</dbReference>
<dbReference type="PANTHER" id="PTHR43806">
    <property type="entry name" value="PEPTIDASE S8"/>
    <property type="match status" value="1"/>
</dbReference>
<dbReference type="PRINTS" id="PR00723">
    <property type="entry name" value="SUBTILISIN"/>
</dbReference>
<evidence type="ECO:0000256" key="4">
    <source>
        <dbReference type="ARBA" id="ARBA00022825"/>
    </source>
</evidence>
<dbReference type="Pfam" id="PF00082">
    <property type="entry name" value="Peptidase_S8"/>
    <property type="match status" value="1"/>
</dbReference>
<dbReference type="PROSITE" id="PS51892">
    <property type="entry name" value="SUBTILASE"/>
    <property type="match status" value="1"/>
</dbReference>
<dbReference type="PROSITE" id="PS00136">
    <property type="entry name" value="SUBTILASE_ASP"/>
    <property type="match status" value="1"/>
</dbReference>
<feature type="active site" description="Charge relay system" evidence="5">
    <location>
        <position position="378"/>
    </location>
</feature>
<dbReference type="PROSITE" id="PS00137">
    <property type="entry name" value="SUBTILASE_HIS"/>
    <property type="match status" value="1"/>
</dbReference>
<evidence type="ECO:0000256" key="1">
    <source>
        <dbReference type="ARBA" id="ARBA00011073"/>
    </source>
</evidence>
<dbReference type="RefSeq" id="WP_210811114.1">
    <property type="nucleotide sequence ID" value="NZ_JAGQDG010000008.1"/>
</dbReference>
<keyword evidence="3 5" id="KW-0378">Hydrolase</keyword>
<dbReference type="Gene3D" id="3.40.50.200">
    <property type="entry name" value="Peptidase S8/S53 domain"/>
    <property type="match status" value="1"/>
</dbReference>
<dbReference type="InterPro" id="IPR022398">
    <property type="entry name" value="Peptidase_S8_His-AS"/>
</dbReference>
<dbReference type="InterPro" id="IPR050131">
    <property type="entry name" value="Peptidase_S8_subtilisin-like"/>
</dbReference>
<feature type="active site" description="Charge relay system" evidence="5">
    <location>
        <position position="193"/>
    </location>
</feature>
<organism evidence="8 9">
    <name type="scientific">Ideonella paludis</name>
    <dbReference type="NCBI Taxonomy" id="1233411"/>
    <lineage>
        <taxon>Bacteria</taxon>
        <taxon>Pseudomonadati</taxon>
        <taxon>Pseudomonadota</taxon>
        <taxon>Betaproteobacteria</taxon>
        <taxon>Burkholderiales</taxon>
        <taxon>Sphaerotilaceae</taxon>
        <taxon>Ideonella</taxon>
    </lineage>
</organism>
<dbReference type="InterPro" id="IPR000209">
    <property type="entry name" value="Peptidase_S8/S53_dom"/>
</dbReference>
<dbReference type="InterPro" id="IPR015500">
    <property type="entry name" value="Peptidase_S8_subtilisin-rel"/>
</dbReference>
<evidence type="ECO:0000313" key="8">
    <source>
        <dbReference type="EMBL" id="MBQ0937540.1"/>
    </source>
</evidence>
<comment type="caution">
    <text evidence="8">The sequence shown here is derived from an EMBL/GenBank/DDBJ whole genome shotgun (WGS) entry which is preliminary data.</text>
</comment>
<dbReference type="InterPro" id="IPR036852">
    <property type="entry name" value="Peptidase_S8/S53_dom_sf"/>
</dbReference>
<evidence type="ECO:0000259" key="7">
    <source>
        <dbReference type="Pfam" id="PF00082"/>
    </source>
</evidence>
<evidence type="ECO:0000256" key="6">
    <source>
        <dbReference type="SAM" id="SignalP"/>
    </source>
</evidence>
<keyword evidence="9" id="KW-1185">Reference proteome</keyword>
<evidence type="ECO:0000313" key="9">
    <source>
        <dbReference type="Proteomes" id="UP000672097"/>
    </source>
</evidence>
<keyword evidence="4 5" id="KW-0720">Serine protease</keyword>
<sequence>MCSDAGLRRLLAALLCCWGLSAAFGQSPAESAQAGVQSPGARTQGWADEAGGDAFLLLLDNPVHSQAVQAGSWGALGYRQRRAYTVHPQVEALAAALVAEYKLVVLDAWPMDPLRVHCLAVRFRDAASAADALVQLRRDPRVQQLQRLQDFAVQGTPPAASLMAPSALIDDRLDVRSAHQRARGEGVRVAVVDTGMDVAHPALADAVLEARNFVDQDEAQFRRDQHGTQVAGLLSARPRADVGVVGLAPAAGLLAYKACWVKAPATEVRAQCNTLTLAKALVAALDARADVLNLSLSGPPDPLLERLLGVALTRGVAVLGAIPPDGRKTGFPLSVPGVLAVDRTETARAQAPGELRAPGEDVMTLKPGGGGGFASGSSMATAQASAVAALLRSVRPKASVAQLTQWMTAASPHGVLNACLALRLAGEPVVCRGDTGVLAKP</sequence>
<feature type="chain" id="PRO_5045998233" evidence="6">
    <location>
        <begin position="23"/>
        <end position="441"/>
    </location>
</feature>
<evidence type="ECO:0000256" key="2">
    <source>
        <dbReference type="ARBA" id="ARBA00022670"/>
    </source>
</evidence>
<comment type="similarity">
    <text evidence="1 5">Belongs to the peptidase S8 family.</text>
</comment>
<reference evidence="8 9" key="1">
    <citation type="submission" date="2021-04" db="EMBL/GenBank/DDBJ databases">
        <title>The genome sequence of type strain Ideonella paludis KCTC 32238.</title>
        <authorList>
            <person name="Liu Y."/>
        </authorList>
    </citation>
    <scope>NUCLEOTIDE SEQUENCE [LARGE SCALE GENOMIC DNA]</scope>
    <source>
        <strain evidence="8 9">KCTC 32238</strain>
    </source>
</reference>
<feature type="domain" description="Peptidase S8/S53" evidence="7">
    <location>
        <begin position="184"/>
        <end position="411"/>
    </location>
</feature>
<dbReference type="InterPro" id="IPR023827">
    <property type="entry name" value="Peptidase_S8_Asp-AS"/>
</dbReference>
<keyword evidence="2 5" id="KW-0645">Protease</keyword>
<keyword evidence="6" id="KW-0732">Signal</keyword>
<proteinExistence type="inferred from homology"/>
<gene>
    <name evidence="8" type="ORF">KAK11_19595</name>
</gene>
<dbReference type="Proteomes" id="UP000672097">
    <property type="component" value="Unassembled WGS sequence"/>
</dbReference>
<accession>A0ABS5E295</accession>
<evidence type="ECO:0000256" key="5">
    <source>
        <dbReference type="PROSITE-ProRule" id="PRU01240"/>
    </source>
</evidence>
<dbReference type="SUPFAM" id="SSF52743">
    <property type="entry name" value="Subtilisin-like"/>
    <property type="match status" value="1"/>
</dbReference>